<evidence type="ECO:0000313" key="1">
    <source>
        <dbReference type="EMBL" id="KAH9308657.1"/>
    </source>
</evidence>
<keyword evidence="2" id="KW-1185">Reference proteome</keyword>
<dbReference type="Proteomes" id="UP000824469">
    <property type="component" value="Unassembled WGS sequence"/>
</dbReference>
<accession>A0AA38FPZ6</accession>
<evidence type="ECO:0000313" key="2">
    <source>
        <dbReference type="Proteomes" id="UP000824469"/>
    </source>
</evidence>
<gene>
    <name evidence="1" type="ORF">KI387_036568</name>
</gene>
<feature type="non-terminal residue" evidence="1">
    <location>
        <position position="67"/>
    </location>
</feature>
<proteinExistence type="predicted"/>
<comment type="caution">
    <text evidence="1">The sequence shown here is derived from an EMBL/GenBank/DDBJ whole genome shotgun (WGS) entry which is preliminary data.</text>
</comment>
<name>A0AA38FPZ6_TAXCH</name>
<reference evidence="1 2" key="1">
    <citation type="journal article" date="2021" name="Nat. Plants">
        <title>The Taxus genome provides insights into paclitaxel biosynthesis.</title>
        <authorList>
            <person name="Xiong X."/>
            <person name="Gou J."/>
            <person name="Liao Q."/>
            <person name="Li Y."/>
            <person name="Zhou Q."/>
            <person name="Bi G."/>
            <person name="Li C."/>
            <person name="Du R."/>
            <person name="Wang X."/>
            <person name="Sun T."/>
            <person name="Guo L."/>
            <person name="Liang H."/>
            <person name="Lu P."/>
            <person name="Wu Y."/>
            <person name="Zhang Z."/>
            <person name="Ro D.K."/>
            <person name="Shang Y."/>
            <person name="Huang S."/>
            <person name="Yan J."/>
        </authorList>
    </citation>
    <scope>NUCLEOTIDE SEQUENCE [LARGE SCALE GENOMIC DNA]</scope>
    <source>
        <strain evidence="1">Ta-2019</strain>
    </source>
</reference>
<organism evidence="1 2">
    <name type="scientific">Taxus chinensis</name>
    <name type="common">Chinese yew</name>
    <name type="synonym">Taxus wallichiana var. chinensis</name>
    <dbReference type="NCBI Taxonomy" id="29808"/>
    <lineage>
        <taxon>Eukaryota</taxon>
        <taxon>Viridiplantae</taxon>
        <taxon>Streptophyta</taxon>
        <taxon>Embryophyta</taxon>
        <taxon>Tracheophyta</taxon>
        <taxon>Spermatophyta</taxon>
        <taxon>Pinopsida</taxon>
        <taxon>Pinidae</taxon>
        <taxon>Conifers II</taxon>
        <taxon>Cupressales</taxon>
        <taxon>Taxaceae</taxon>
        <taxon>Taxus</taxon>
    </lineage>
</organism>
<protein>
    <submittedName>
        <fullName evidence="1">Uncharacterized protein</fullName>
    </submittedName>
</protein>
<sequence length="67" mass="7853">MREFVAKFNKLIHKIPQNTHPIDQIQICFFLNAQLLEVSYALRIDNLANLNVDHHLAISVDDDLMMY</sequence>
<dbReference type="AlphaFoldDB" id="A0AA38FPZ6"/>
<dbReference type="EMBL" id="JAHRHJ020000007">
    <property type="protein sequence ID" value="KAH9308657.1"/>
    <property type="molecule type" value="Genomic_DNA"/>
</dbReference>